<gene>
    <name evidence="2" type="ORF">ACFPMF_19410</name>
</gene>
<dbReference type="PANTHER" id="PTHR46889:SF4">
    <property type="entry name" value="TRANSPOSASE INSO FOR INSERTION SEQUENCE ELEMENT IS911B-RELATED"/>
    <property type="match status" value="1"/>
</dbReference>
<dbReference type="Gene3D" id="3.30.420.10">
    <property type="entry name" value="Ribonuclease H-like superfamily/Ribonuclease H"/>
    <property type="match status" value="1"/>
</dbReference>
<dbReference type="InterPro" id="IPR001584">
    <property type="entry name" value="Integrase_cat-core"/>
</dbReference>
<dbReference type="RefSeq" id="WP_379848391.1">
    <property type="nucleotide sequence ID" value="NZ_JBHSMA010000006.1"/>
</dbReference>
<evidence type="ECO:0000259" key="1">
    <source>
        <dbReference type="PROSITE" id="PS50994"/>
    </source>
</evidence>
<accession>A0ABW0IG63</accession>
<protein>
    <submittedName>
        <fullName evidence="2">Transposase</fullName>
    </submittedName>
</protein>
<evidence type="ECO:0000313" key="3">
    <source>
        <dbReference type="Proteomes" id="UP001596106"/>
    </source>
</evidence>
<dbReference type="PANTHER" id="PTHR46889">
    <property type="entry name" value="TRANSPOSASE INSF FOR INSERTION SEQUENCE IS3B-RELATED"/>
    <property type="match status" value="1"/>
</dbReference>
<sequence length="306" mass="36285">MNSRSIALSRFGGPICQWLDLPRSVSYYQPQSGKPGVKPSQMTMRRDGTWVSNEEVVAHIRQLLDTEFNAFGYEYVTHELKKQYLINKKKRGRPAVYRLMRDYNLLLGQVIRPTSKREFVQFRRIEATKPLEYLCWDIKYIWRGRPAVHGERRNYYLLTVIDVYSRKIVDWLFQGSIRQIDLINLLRRVNSTHELKGVIIRNDNGSQFVAHSVRNFLKTAEAKQEFTHVATPEENSYIEAFHSILEREVVERHEFGSYYDAKETLHRFFAHYNCKRLHRSIGFVTPQQKWEEAMQYDTTILENLSN</sequence>
<evidence type="ECO:0000313" key="2">
    <source>
        <dbReference type="EMBL" id="MFC5411498.1"/>
    </source>
</evidence>
<dbReference type="InterPro" id="IPR012337">
    <property type="entry name" value="RNaseH-like_sf"/>
</dbReference>
<dbReference type="SUPFAM" id="SSF53098">
    <property type="entry name" value="Ribonuclease H-like"/>
    <property type="match status" value="1"/>
</dbReference>
<proteinExistence type="predicted"/>
<dbReference type="PROSITE" id="PS50994">
    <property type="entry name" value="INTEGRASE"/>
    <property type="match status" value="1"/>
</dbReference>
<feature type="domain" description="Integrase catalytic" evidence="1">
    <location>
        <begin position="126"/>
        <end position="294"/>
    </location>
</feature>
<dbReference type="Pfam" id="PF00665">
    <property type="entry name" value="rve"/>
    <property type="match status" value="1"/>
</dbReference>
<organism evidence="2 3">
    <name type="scientific">Larkinella bovis</name>
    <dbReference type="NCBI Taxonomy" id="683041"/>
    <lineage>
        <taxon>Bacteria</taxon>
        <taxon>Pseudomonadati</taxon>
        <taxon>Bacteroidota</taxon>
        <taxon>Cytophagia</taxon>
        <taxon>Cytophagales</taxon>
        <taxon>Spirosomataceae</taxon>
        <taxon>Larkinella</taxon>
    </lineage>
</organism>
<keyword evidence="3" id="KW-1185">Reference proteome</keyword>
<dbReference type="InterPro" id="IPR036397">
    <property type="entry name" value="RNaseH_sf"/>
</dbReference>
<reference evidence="3" key="1">
    <citation type="journal article" date="2019" name="Int. J. Syst. Evol. Microbiol.">
        <title>The Global Catalogue of Microorganisms (GCM) 10K type strain sequencing project: providing services to taxonomists for standard genome sequencing and annotation.</title>
        <authorList>
            <consortium name="The Broad Institute Genomics Platform"/>
            <consortium name="The Broad Institute Genome Sequencing Center for Infectious Disease"/>
            <person name="Wu L."/>
            <person name="Ma J."/>
        </authorList>
    </citation>
    <scope>NUCLEOTIDE SEQUENCE [LARGE SCALE GENOMIC DNA]</scope>
    <source>
        <strain evidence="3">CCUG 55250</strain>
    </source>
</reference>
<dbReference type="Proteomes" id="UP001596106">
    <property type="component" value="Unassembled WGS sequence"/>
</dbReference>
<comment type="caution">
    <text evidence="2">The sequence shown here is derived from an EMBL/GenBank/DDBJ whole genome shotgun (WGS) entry which is preliminary data.</text>
</comment>
<name>A0ABW0IG63_9BACT</name>
<dbReference type="InterPro" id="IPR050900">
    <property type="entry name" value="Transposase_IS3/IS150/IS904"/>
</dbReference>
<dbReference type="EMBL" id="JBHSMA010000006">
    <property type="protein sequence ID" value="MFC5411498.1"/>
    <property type="molecule type" value="Genomic_DNA"/>
</dbReference>